<evidence type="ECO:0000313" key="2">
    <source>
        <dbReference type="EMBL" id="BDS15216.1"/>
    </source>
</evidence>
<gene>
    <name evidence="2" type="ORF">AsAng_0060000</name>
</gene>
<feature type="transmembrane region" description="Helical" evidence="1">
    <location>
        <begin position="12"/>
        <end position="33"/>
    </location>
</feature>
<evidence type="ECO:0000313" key="3">
    <source>
        <dbReference type="Proteomes" id="UP001060919"/>
    </source>
</evidence>
<dbReference type="AlphaFoldDB" id="A0A916DW92"/>
<reference evidence="2" key="1">
    <citation type="submission" date="2022-09" db="EMBL/GenBank/DDBJ databases">
        <title>Aureispira anguillicida sp. nov., isolated from Leptocephalus of Japanese eel Anguilla japonica.</title>
        <authorList>
            <person name="Yuasa K."/>
            <person name="Mekata T."/>
            <person name="Ikunari K."/>
        </authorList>
    </citation>
    <scope>NUCLEOTIDE SEQUENCE</scope>
    <source>
        <strain evidence="2">EL160426</strain>
    </source>
</reference>
<dbReference type="RefSeq" id="WP_264790389.1">
    <property type="nucleotide sequence ID" value="NZ_AP026867.1"/>
</dbReference>
<protein>
    <submittedName>
        <fullName evidence="2">TIGR02117 family protein</fullName>
    </submittedName>
</protein>
<organism evidence="2 3">
    <name type="scientific">Aureispira anguillae</name>
    <dbReference type="NCBI Taxonomy" id="2864201"/>
    <lineage>
        <taxon>Bacteria</taxon>
        <taxon>Pseudomonadati</taxon>
        <taxon>Bacteroidota</taxon>
        <taxon>Saprospiria</taxon>
        <taxon>Saprospirales</taxon>
        <taxon>Saprospiraceae</taxon>
        <taxon>Aureispira</taxon>
    </lineage>
</organism>
<dbReference type="KEGG" id="aup:AsAng_0060000"/>
<keyword evidence="1" id="KW-1133">Transmembrane helix</keyword>
<evidence type="ECO:0000256" key="1">
    <source>
        <dbReference type="SAM" id="Phobius"/>
    </source>
</evidence>
<sequence>MKIIFLKLAKYSLIFIVVSIAFILNYLFFAWFLSTLTTTPRTYSCDKPHIIYASSNGVHMDLIFHKDLLDKNFLAELSPLEGREYIAIGWGDKGFYLHTPSWAELKVSTAISAAFLPSTTLMHVTHYKAVNPKWKSIELCTEQLTKLNQFVEASFKRNAANDLQILEGTGYRANDFFYEAKGNYTCLYTCNVWVNQALKKADVKTAVWSPFDKGIMKHL</sequence>
<dbReference type="Proteomes" id="UP001060919">
    <property type="component" value="Chromosome"/>
</dbReference>
<keyword evidence="3" id="KW-1185">Reference proteome</keyword>
<name>A0A916DW92_9BACT</name>
<dbReference type="Pfam" id="PF09601">
    <property type="entry name" value="DUF2459"/>
    <property type="match status" value="1"/>
</dbReference>
<keyword evidence="1" id="KW-0472">Membrane</keyword>
<dbReference type="InterPro" id="IPR011727">
    <property type="entry name" value="CHP02117"/>
</dbReference>
<proteinExistence type="predicted"/>
<accession>A0A916DW92</accession>
<dbReference type="NCBIfam" id="TIGR02117">
    <property type="entry name" value="chp_urease_rgn"/>
    <property type="match status" value="1"/>
</dbReference>
<keyword evidence="1" id="KW-0812">Transmembrane</keyword>
<dbReference type="EMBL" id="AP026867">
    <property type="protein sequence ID" value="BDS15216.1"/>
    <property type="molecule type" value="Genomic_DNA"/>
</dbReference>